<reference evidence="2 3" key="1">
    <citation type="submission" date="2017-11" db="EMBL/GenBank/DDBJ databases">
        <title>Isolation and Characterization of Family Methanocellaceae Species from Potential Methane Hydrate Area Offshore Southwestern Taiwan.</title>
        <authorList>
            <person name="Zhang W.-L."/>
            <person name="Chen W.-C."/>
            <person name="Lai M.-C."/>
            <person name="Chen S.-C."/>
        </authorList>
    </citation>
    <scope>NUCLEOTIDE SEQUENCE [LARGE SCALE GENOMIC DNA]</scope>
    <source>
        <strain evidence="2 3">CWC-04</strain>
    </source>
</reference>
<accession>A0AAP2W6C7</accession>
<gene>
    <name evidence="2" type="ORF">CUJ83_03890</name>
</gene>
<dbReference type="Pfam" id="PF23959">
    <property type="entry name" value="DUF7288"/>
    <property type="match status" value="1"/>
</dbReference>
<organism evidence="2 3">
    <name type="scientific">Methanooceanicella nereidis</name>
    <dbReference type="NCBI Taxonomy" id="2052831"/>
    <lineage>
        <taxon>Archaea</taxon>
        <taxon>Methanobacteriati</taxon>
        <taxon>Methanobacteriota</taxon>
        <taxon>Stenosarchaea group</taxon>
        <taxon>Methanomicrobia</taxon>
        <taxon>Methanocellales</taxon>
        <taxon>Methanocellaceae</taxon>
        <taxon>Methanooceanicella</taxon>
    </lineage>
</organism>
<dbReference type="RefSeq" id="WP_230740812.1">
    <property type="nucleotide sequence ID" value="NZ_PGCK01000002.1"/>
</dbReference>
<dbReference type="AlphaFoldDB" id="A0AAP2W6C7"/>
<feature type="transmembrane region" description="Helical" evidence="1">
    <location>
        <begin position="20"/>
        <end position="41"/>
    </location>
</feature>
<keyword evidence="3" id="KW-1185">Reference proteome</keyword>
<proteinExistence type="predicted"/>
<keyword evidence="1" id="KW-0812">Transmembrane</keyword>
<protein>
    <submittedName>
        <fullName evidence="2">Uncharacterized protein</fullName>
    </submittedName>
</protein>
<evidence type="ECO:0000256" key="1">
    <source>
        <dbReference type="SAM" id="Phobius"/>
    </source>
</evidence>
<evidence type="ECO:0000313" key="3">
    <source>
        <dbReference type="Proteomes" id="UP001320159"/>
    </source>
</evidence>
<evidence type="ECO:0000313" key="2">
    <source>
        <dbReference type="EMBL" id="MCD1294134.1"/>
    </source>
</evidence>
<dbReference type="EMBL" id="PGCK01000002">
    <property type="protein sequence ID" value="MCD1294134.1"/>
    <property type="molecule type" value="Genomic_DNA"/>
</dbReference>
<keyword evidence="1" id="KW-0472">Membrane</keyword>
<dbReference type="Proteomes" id="UP001320159">
    <property type="component" value="Unassembled WGS sequence"/>
</dbReference>
<keyword evidence="1" id="KW-1133">Transmembrane helix</keyword>
<sequence>MVKIFLLKDDSAQLYTIEGIVASVIMIITLSFVLGSITFVSPQTEKTSEMKMSVMAQDVLNILSVSDVNHPGDLKKYVCGWNGTGTDADNEVPLNDTYIGDLRDSISSGLPGNVQYNVRFRYDDGGVFTDKPVIWHGDPHDNAVAVSRLVTLNDEDYGDMYMSWFWNEPSRKNSMPKVVEVKLVVWHI</sequence>
<dbReference type="InterPro" id="IPR055712">
    <property type="entry name" value="DUF7288"/>
</dbReference>
<comment type="caution">
    <text evidence="2">The sequence shown here is derived from an EMBL/GenBank/DDBJ whole genome shotgun (WGS) entry which is preliminary data.</text>
</comment>
<name>A0AAP2W6C7_9EURY</name>